<evidence type="ECO:0000313" key="5">
    <source>
        <dbReference type="Proteomes" id="UP000094389"/>
    </source>
</evidence>
<feature type="transmembrane region" description="Helical" evidence="2">
    <location>
        <begin position="501"/>
        <end position="521"/>
    </location>
</feature>
<dbReference type="EMBL" id="KV453937">
    <property type="protein sequence ID" value="ODV71889.1"/>
    <property type="molecule type" value="Genomic_DNA"/>
</dbReference>
<evidence type="ECO:0000313" key="4">
    <source>
        <dbReference type="EMBL" id="ODV71889.1"/>
    </source>
</evidence>
<keyword evidence="2" id="KW-0472">Membrane</keyword>
<dbReference type="GO" id="GO:0008654">
    <property type="term" value="P:phospholipid biosynthetic process"/>
    <property type="evidence" value="ECO:0007669"/>
    <property type="project" value="TreeGrafter"/>
</dbReference>
<protein>
    <recommendedName>
        <fullName evidence="3">Phospholipid/glycerol acyltransferase domain-containing protein</fullName>
    </recommendedName>
</protein>
<dbReference type="STRING" id="983966.A0A1E4RX86"/>
<dbReference type="Proteomes" id="UP000094389">
    <property type="component" value="Unassembled WGS sequence"/>
</dbReference>
<dbReference type="PANTHER" id="PTHR31605:SF0">
    <property type="entry name" value="GLYCEROL-3-PHOSPHATE O-ACYLTRANSFERASE 1"/>
    <property type="match status" value="1"/>
</dbReference>
<dbReference type="GO" id="GO:0016287">
    <property type="term" value="F:glycerone-phosphate O-acyltransferase activity"/>
    <property type="evidence" value="ECO:0007669"/>
    <property type="project" value="TreeGrafter"/>
</dbReference>
<feature type="domain" description="Phospholipid/glycerol acyltransferase" evidence="3">
    <location>
        <begin position="66"/>
        <end position="273"/>
    </location>
</feature>
<dbReference type="PANTHER" id="PTHR31605">
    <property type="entry name" value="GLYCEROL-3-PHOSPHATE O-ACYLTRANSFERASE 1"/>
    <property type="match status" value="1"/>
</dbReference>
<dbReference type="OMA" id="IMALGCM"/>
<feature type="transmembrane region" description="Helical" evidence="2">
    <location>
        <begin position="27"/>
        <end position="48"/>
    </location>
</feature>
<dbReference type="InterPro" id="IPR002123">
    <property type="entry name" value="Plipid/glycerol_acylTrfase"/>
</dbReference>
<keyword evidence="2" id="KW-1133">Transmembrane helix</keyword>
<accession>A0A1E4RX86</accession>
<dbReference type="SUPFAM" id="SSF69593">
    <property type="entry name" value="Glycerol-3-phosphate (1)-acyltransferase"/>
    <property type="match status" value="1"/>
</dbReference>
<gene>
    <name evidence="4" type="ORF">CYBJADRAFT_174544</name>
</gene>
<evidence type="ECO:0000256" key="2">
    <source>
        <dbReference type="SAM" id="Phobius"/>
    </source>
</evidence>
<keyword evidence="2" id="KW-0812">Transmembrane</keyword>
<feature type="compositionally biased region" description="Polar residues" evidence="1">
    <location>
        <begin position="617"/>
        <end position="626"/>
    </location>
</feature>
<name>A0A1E4RX86_CYBJN</name>
<proteinExistence type="predicted"/>
<dbReference type="SMART" id="SM00563">
    <property type="entry name" value="PlsC"/>
    <property type="match status" value="1"/>
</dbReference>
<dbReference type="Pfam" id="PF01553">
    <property type="entry name" value="Acyltransferase"/>
    <property type="match status" value="1"/>
</dbReference>
<dbReference type="GO" id="GO:0004366">
    <property type="term" value="F:glycerol-3-phosphate O-acyltransferase activity"/>
    <property type="evidence" value="ECO:0007669"/>
    <property type="project" value="TreeGrafter"/>
</dbReference>
<feature type="compositionally biased region" description="Basic residues" evidence="1">
    <location>
        <begin position="596"/>
        <end position="606"/>
    </location>
</feature>
<feature type="region of interest" description="Disordered" evidence="1">
    <location>
        <begin position="582"/>
        <end position="668"/>
    </location>
</feature>
<dbReference type="RefSeq" id="XP_020068928.1">
    <property type="nucleotide sequence ID" value="XM_020216592.1"/>
</dbReference>
<dbReference type="OrthoDB" id="2427554at2759"/>
<keyword evidence="5" id="KW-1185">Reference proteome</keyword>
<dbReference type="InterPro" id="IPR052744">
    <property type="entry name" value="GPAT/DAPAT"/>
</dbReference>
<organism evidence="4 5">
    <name type="scientific">Cyberlindnera jadinii (strain ATCC 18201 / CBS 1600 / BCRC 20928 / JCM 3617 / NBRC 0987 / NRRL Y-1542)</name>
    <name type="common">Torula yeast</name>
    <name type="synonym">Candida utilis</name>
    <dbReference type="NCBI Taxonomy" id="983966"/>
    <lineage>
        <taxon>Eukaryota</taxon>
        <taxon>Fungi</taxon>
        <taxon>Dikarya</taxon>
        <taxon>Ascomycota</taxon>
        <taxon>Saccharomycotina</taxon>
        <taxon>Saccharomycetes</taxon>
        <taxon>Phaffomycetales</taxon>
        <taxon>Phaffomycetaceae</taxon>
        <taxon>Cyberlindnera</taxon>
    </lineage>
</organism>
<reference evidence="4 5" key="1">
    <citation type="journal article" date="2016" name="Proc. Natl. Acad. Sci. U.S.A.">
        <title>Comparative genomics of biotechnologically important yeasts.</title>
        <authorList>
            <person name="Riley R."/>
            <person name="Haridas S."/>
            <person name="Wolfe K.H."/>
            <person name="Lopes M.R."/>
            <person name="Hittinger C.T."/>
            <person name="Goeker M."/>
            <person name="Salamov A.A."/>
            <person name="Wisecaver J.H."/>
            <person name="Long T.M."/>
            <person name="Calvey C.H."/>
            <person name="Aerts A.L."/>
            <person name="Barry K.W."/>
            <person name="Choi C."/>
            <person name="Clum A."/>
            <person name="Coughlan A.Y."/>
            <person name="Deshpande S."/>
            <person name="Douglass A.P."/>
            <person name="Hanson S.J."/>
            <person name="Klenk H.-P."/>
            <person name="LaButti K.M."/>
            <person name="Lapidus A."/>
            <person name="Lindquist E.A."/>
            <person name="Lipzen A.M."/>
            <person name="Meier-Kolthoff J.P."/>
            <person name="Ohm R.A."/>
            <person name="Otillar R.P."/>
            <person name="Pangilinan J.L."/>
            <person name="Peng Y."/>
            <person name="Rokas A."/>
            <person name="Rosa C.A."/>
            <person name="Scheuner C."/>
            <person name="Sibirny A.A."/>
            <person name="Slot J.C."/>
            <person name="Stielow J.B."/>
            <person name="Sun H."/>
            <person name="Kurtzman C.P."/>
            <person name="Blackwell M."/>
            <person name="Grigoriev I.V."/>
            <person name="Jeffries T.W."/>
        </authorList>
    </citation>
    <scope>NUCLEOTIDE SEQUENCE [LARGE SCALE GENOMIC DNA]</scope>
    <source>
        <strain evidence="5">ATCC 18201 / CBS 1600 / BCRC 20928 / JCM 3617 / NBRC 0987 / NRRL Y-1542</strain>
    </source>
</reference>
<feature type="compositionally biased region" description="Basic and acidic residues" evidence="1">
    <location>
        <begin position="654"/>
        <end position="668"/>
    </location>
</feature>
<feature type="transmembrane region" description="Helical" evidence="2">
    <location>
        <begin position="420"/>
        <end position="440"/>
    </location>
</feature>
<sequence length="668" mass="75128">MSSSSSSSPQPVDKEGNVIQRYHDPSWLRLVAFDILAWLLSVTFSGFFREIRPRGAFRIPKSGPVIFVAAPHANQFVDAGLLLGQVFKEANRRISFLIADKSMSVKGIRQMANVTLSIPVKRAQDNLKSASGEITLDKTNPLKVIGYGTKFTKEAMVKGLIGLPKSRGNTEIAEIVSDTELILKKEFKKTATEILQNKTPYKLADKINQREVYEKVFSHLAHGECIGIFPEGGSHDRTDLLPLKAGVAIMALGAMQHSPGTDVKIVPCGMNYFHPQKFRSRCVIEFGHPISISSDLLEEYNNPETSKKAVGDLLATIEHGLRAVTVTCPDYETLMVVQAARRLYTDGKNLPIPLVIELNRRLVDAYQHFKNEPDIISLREKIFSYNEKLKAVHLPDHAVETAQVDFIRNLGILIQRSLKLIFLFLLALPGAVLFTPVFIIGKLYSKKVQREALASSLVKVRANDVVATWKILIAMGVAPVLYIFYSCVGLYWFWDTSYNKLLLFFAFYMAGVTVTWSALAFGDTGVDLYKSLKPIYLTLVSPDTLQDLRSTRDELKKEIVEIVNKYGPQLYPDFDHMKQNGIDEAMEDKKTEEMRRRRRERRRRRQGKVEEDDTSDAESISNASIFASSDAESDTSETSLESPSIEYASGVSHKVVDALRERRTYDDE</sequence>
<evidence type="ECO:0000256" key="1">
    <source>
        <dbReference type="SAM" id="MobiDB-lite"/>
    </source>
</evidence>
<dbReference type="CDD" id="cd07992">
    <property type="entry name" value="LPLAT_AAK14816-like"/>
    <property type="match status" value="1"/>
</dbReference>
<dbReference type="GeneID" id="30990988"/>
<dbReference type="AlphaFoldDB" id="A0A1E4RX86"/>
<evidence type="ECO:0000259" key="3">
    <source>
        <dbReference type="SMART" id="SM00563"/>
    </source>
</evidence>
<feature type="transmembrane region" description="Helical" evidence="2">
    <location>
        <begin position="471"/>
        <end position="494"/>
    </location>
</feature>